<evidence type="ECO:0000313" key="2">
    <source>
        <dbReference type="Proteomes" id="UP000515153"/>
    </source>
</evidence>
<dbReference type="RefSeq" id="XP_030978387.1">
    <property type="nucleotide sequence ID" value="XM_031129143.1"/>
</dbReference>
<organism evidence="2 3">
    <name type="scientific">Pyricularia grisea</name>
    <name type="common">Crabgrass-specific blast fungus</name>
    <name type="synonym">Magnaporthe grisea</name>
    <dbReference type="NCBI Taxonomy" id="148305"/>
    <lineage>
        <taxon>Eukaryota</taxon>
        <taxon>Fungi</taxon>
        <taxon>Dikarya</taxon>
        <taxon>Ascomycota</taxon>
        <taxon>Pezizomycotina</taxon>
        <taxon>Sordariomycetes</taxon>
        <taxon>Sordariomycetidae</taxon>
        <taxon>Magnaporthales</taxon>
        <taxon>Pyriculariaceae</taxon>
        <taxon>Pyricularia</taxon>
    </lineage>
</organism>
<keyword evidence="1" id="KW-1133">Transmembrane helix</keyword>
<dbReference type="KEGG" id="pgri:PgNI_09155"/>
<reference evidence="3" key="3">
    <citation type="submission" date="2025-08" db="UniProtKB">
        <authorList>
            <consortium name="RefSeq"/>
        </authorList>
    </citation>
    <scope>IDENTIFICATION</scope>
    <source>
        <strain evidence="3">NI907</strain>
    </source>
</reference>
<dbReference type="AlphaFoldDB" id="A0A6P8AU06"/>
<proteinExistence type="predicted"/>
<dbReference type="Proteomes" id="UP000515153">
    <property type="component" value="Unplaced"/>
</dbReference>
<evidence type="ECO:0000313" key="3">
    <source>
        <dbReference type="RefSeq" id="XP_030978387.1"/>
    </source>
</evidence>
<keyword evidence="1" id="KW-0472">Membrane</keyword>
<name>A0A6P8AU06_PYRGI</name>
<keyword evidence="2" id="KW-1185">Reference proteome</keyword>
<feature type="transmembrane region" description="Helical" evidence="1">
    <location>
        <begin position="60"/>
        <end position="82"/>
    </location>
</feature>
<protein>
    <submittedName>
        <fullName evidence="3">Uncharacterized protein</fullName>
    </submittedName>
</protein>
<keyword evidence="1" id="KW-0812">Transmembrane</keyword>
<sequence length="84" mass="9286">MCFMALVAQVISIFSISDNWARRHTVVGGEANPRGHPVRPDGSVGCVPGRLQHRWEPRPAWPSSFMFAFAYSFYFNSVVLGASG</sequence>
<accession>A0A6P8AU06</accession>
<reference evidence="3" key="2">
    <citation type="submission" date="2019-10" db="EMBL/GenBank/DDBJ databases">
        <authorList>
            <consortium name="NCBI Genome Project"/>
        </authorList>
    </citation>
    <scope>NUCLEOTIDE SEQUENCE</scope>
    <source>
        <strain evidence="3">NI907</strain>
    </source>
</reference>
<evidence type="ECO:0000256" key="1">
    <source>
        <dbReference type="SAM" id="Phobius"/>
    </source>
</evidence>
<gene>
    <name evidence="3" type="ORF">PgNI_09155</name>
</gene>
<dbReference type="GeneID" id="41964051"/>
<reference evidence="3" key="1">
    <citation type="journal article" date="2019" name="Mol. Biol. Evol.">
        <title>Blast fungal genomes show frequent chromosomal changes, gene gains and losses, and effector gene turnover.</title>
        <authorList>
            <person name="Gomez Luciano L.B."/>
            <person name="Jason Tsai I."/>
            <person name="Chuma I."/>
            <person name="Tosa Y."/>
            <person name="Chen Y.H."/>
            <person name="Li J.Y."/>
            <person name="Li M.Y."/>
            <person name="Jade Lu M.Y."/>
            <person name="Nakayashiki H."/>
            <person name="Li W.H."/>
        </authorList>
    </citation>
    <scope>NUCLEOTIDE SEQUENCE</scope>
    <source>
        <strain evidence="3">NI907</strain>
    </source>
</reference>